<keyword evidence="1" id="KW-0175">Coiled coil</keyword>
<evidence type="ECO:0000313" key="4">
    <source>
        <dbReference type="Proteomes" id="UP000093561"/>
    </source>
</evidence>
<reference evidence="4" key="1">
    <citation type="submission" date="2015-03" db="EMBL/GenBank/DDBJ databases">
        <title>Wuchereria bancrofti Genome Sequencing Papua New Guinea Strain.</title>
        <authorList>
            <person name="Small S.T."/>
            <person name="Serre D."/>
            <person name="Zimmerman P.A."/>
        </authorList>
    </citation>
    <scope>NUCLEOTIDE SEQUENCE [LARGE SCALE GENOMIC DNA]</scope>
    <source>
        <strain evidence="4">pt0022</strain>
    </source>
</reference>
<organism evidence="4 5">
    <name type="scientific">Wuchereria bancrofti</name>
    <dbReference type="NCBI Taxonomy" id="6293"/>
    <lineage>
        <taxon>Eukaryota</taxon>
        <taxon>Metazoa</taxon>
        <taxon>Ecdysozoa</taxon>
        <taxon>Nematoda</taxon>
        <taxon>Chromadorea</taxon>
        <taxon>Rhabditida</taxon>
        <taxon>Spirurina</taxon>
        <taxon>Spiruromorpha</taxon>
        <taxon>Filarioidea</taxon>
        <taxon>Onchocercidae</taxon>
        <taxon>Wuchereria</taxon>
    </lineage>
</organism>
<evidence type="ECO:0000313" key="5">
    <source>
        <dbReference type="WBParaSite" id="mrna-Wban_06998"/>
    </source>
</evidence>
<keyword evidence="3" id="KW-0732">Signal</keyword>
<feature type="signal peptide" evidence="3">
    <location>
        <begin position="1"/>
        <end position="19"/>
    </location>
</feature>
<feature type="region of interest" description="Disordered" evidence="2">
    <location>
        <begin position="221"/>
        <end position="242"/>
    </location>
</feature>
<dbReference type="AlphaFoldDB" id="A0AAF5PWN8"/>
<proteinExistence type="predicted"/>
<accession>A0AAF5PWN8</accession>
<dbReference type="Proteomes" id="UP000093561">
    <property type="component" value="Unassembled WGS sequence"/>
</dbReference>
<feature type="chain" id="PRO_5042087364" evidence="3">
    <location>
        <begin position="20"/>
        <end position="447"/>
    </location>
</feature>
<reference evidence="5" key="3">
    <citation type="submission" date="2024-02" db="UniProtKB">
        <authorList>
            <consortium name="WormBaseParasite"/>
        </authorList>
    </citation>
    <scope>IDENTIFICATION</scope>
    <source>
        <strain evidence="5">pt0022</strain>
    </source>
</reference>
<feature type="coiled-coil region" evidence="1">
    <location>
        <begin position="51"/>
        <end position="85"/>
    </location>
</feature>
<dbReference type="WBParaSite" id="mrna-Wban_06998">
    <property type="protein sequence ID" value="mrna-Wban_06998"/>
    <property type="gene ID" value="Wban_06998"/>
</dbReference>
<protein>
    <submittedName>
        <fullName evidence="5">Apple domain-containing protein</fullName>
    </submittedName>
</protein>
<feature type="compositionally biased region" description="Polar residues" evidence="2">
    <location>
        <begin position="225"/>
        <end position="242"/>
    </location>
</feature>
<name>A0AAF5PWN8_WUCBA</name>
<evidence type="ECO:0000256" key="1">
    <source>
        <dbReference type="SAM" id="Coils"/>
    </source>
</evidence>
<evidence type="ECO:0000256" key="2">
    <source>
        <dbReference type="SAM" id="MobiDB-lite"/>
    </source>
</evidence>
<reference evidence="4" key="2">
    <citation type="journal article" date="2016" name="Mol. Ecol.">
        <title>Population genomics of the filarial nematode parasite Wuchereria bancrofti from mosquitoes.</title>
        <authorList>
            <person name="Small S.T."/>
            <person name="Reimer L.J."/>
            <person name="Tisch D.J."/>
            <person name="King C.L."/>
            <person name="Christensen B.M."/>
            <person name="Siba P.M."/>
            <person name="Kazura J.W."/>
            <person name="Serre D."/>
            <person name="Zimmerman P.A."/>
        </authorList>
    </citation>
    <scope>NUCLEOTIDE SEQUENCE</scope>
    <source>
        <strain evidence="4">pt0022</strain>
    </source>
</reference>
<evidence type="ECO:0000256" key="3">
    <source>
        <dbReference type="SAM" id="SignalP"/>
    </source>
</evidence>
<sequence>MGQCYFRVIFFSFFAYLDSQNPTVGNEIDFDGQKIVTLGPPRGGLQRAVFNEVLVDDIDGLTGEITQLKNDIDAYDDKVVDLRGEDPLFIPKPYRNEKEEEKVTKSSATIAGKNRVSFTTFPQIAPVHPTVRLPLPSWPPVRPSQPLPRKEFLLKSTPLPRIITHQQLSTRTSFRPKTNSQTSFLVSRLPQLVKQPQQLRTNLIAPTSTTISPHPTETVPIIPHAQSSQPSSQIGLPSQSHSTSNSLRTGVCHASIFYISTPMQNPKKHLFTHFAITVSTDQCARTCHEFNCAIAHYDPVTGRCQFNPSTAFAIRKGQCPPWPATHYKNNIQTNTPLRIFCVQCHRSFRRGRVGNQGRFRTAVLRTLYTRRLPSSLQSSGLARMHSVLSKQPGVIMGSSFSNITSTLKGRKEQIDSGQNFIDDTGHHWDRSKIEMEAKNVINDNFEK</sequence>